<reference evidence="2 3" key="2">
    <citation type="journal article" date="2010" name="Stand. Genomic Sci.">
        <title>Complete genome sequence of Syntrophothermus lipocalidus type strain (TGB-C1).</title>
        <authorList>
            <person name="Djao O.D."/>
            <person name="Zhang X."/>
            <person name="Lucas S."/>
            <person name="Lapidus A."/>
            <person name="Del Rio T.G."/>
            <person name="Nolan M."/>
            <person name="Tice H."/>
            <person name="Cheng J.F."/>
            <person name="Han C."/>
            <person name="Tapia R."/>
            <person name="Goodwin L."/>
            <person name="Pitluck S."/>
            <person name="Liolios K."/>
            <person name="Ivanova N."/>
            <person name="Mavromatis K."/>
            <person name="Mikhailova N."/>
            <person name="Ovchinnikova G."/>
            <person name="Pati A."/>
            <person name="Brambilla E."/>
            <person name="Chen A."/>
            <person name="Palaniappan K."/>
            <person name="Land M."/>
            <person name="Hauser L."/>
            <person name="Chang Y.J."/>
            <person name="Jeffries C.D."/>
            <person name="Rohde M."/>
            <person name="Sikorski J."/>
            <person name="Spring S."/>
            <person name="Goker M."/>
            <person name="Detter J.C."/>
            <person name="Woyke T."/>
            <person name="Bristow J."/>
            <person name="Eisen J.A."/>
            <person name="Markowitz V."/>
            <person name="Hugenholtz P."/>
            <person name="Kyrpides N.C."/>
            <person name="Klenk H.P."/>
        </authorList>
    </citation>
    <scope>NUCLEOTIDE SEQUENCE [LARGE SCALE GENOMIC DNA]</scope>
    <source>
        <strain evidence="3">DSM 12680 / TGB-C1</strain>
    </source>
</reference>
<dbReference type="STRING" id="643648.Slip_0491"/>
<dbReference type="OrthoDB" id="1707382at2"/>
<dbReference type="InterPro" id="IPR014196">
    <property type="entry name" value="SpoIIM"/>
</dbReference>
<feature type="transmembrane region" description="Helical" evidence="1">
    <location>
        <begin position="136"/>
        <end position="157"/>
    </location>
</feature>
<evidence type="ECO:0000256" key="1">
    <source>
        <dbReference type="SAM" id="Phobius"/>
    </source>
</evidence>
<proteinExistence type="predicted"/>
<evidence type="ECO:0000313" key="3">
    <source>
        <dbReference type="Proteomes" id="UP000000378"/>
    </source>
</evidence>
<keyword evidence="1" id="KW-1133">Transmembrane helix</keyword>
<feature type="transmembrane region" description="Helical" evidence="1">
    <location>
        <begin position="178"/>
        <end position="200"/>
    </location>
</feature>
<dbReference type="eggNOG" id="COG1300">
    <property type="taxonomic scope" value="Bacteria"/>
</dbReference>
<feature type="transmembrane region" description="Helical" evidence="1">
    <location>
        <begin position="14"/>
        <end position="33"/>
    </location>
</feature>
<name>D7CKP0_SYNLT</name>
<evidence type="ECO:0000313" key="2">
    <source>
        <dbReference type="EMBL" id="ADI01275.1"/>
    </source>
</evidence>
<organism evidence="2 3">
    <name type="scientific">Syntrophothermus lipocalidus (strain DSM 12680 / TGB-C1)</name>
    <dbReference type="NCBI Taxonomy" id="643648"/>
    <lineage>
        <taxon>Bacteria</taxon>
        <taxon>Bacillati</taxon>
        <taxon>Bacillota</taxon>
        <taxon>Clostridia</taxon>
        <taxon>Eubacteriales</taxon>
        <taxon>Syntrophomonadaceae</taxon>
        <taxon>Syntrophothermus</taxon>
    </lineage>
</organism>
<dbReference type="InterPro" id="IPR002798">
    <property type="entry name" value="SpoIIM-like"/>
</dbReference>
<dbReference type="Pfam" id="PF01944">
    <property type="entry name" value="SpoIIM"/>
    <property type="match status" value="1"/>
</dbReference>
<accession>D7CKP0</accession>
<protein>
    <submittedName>
        <fullName evidence="2">Stage II sporulation protein M</fullName>
    </submittedName>
</protein>
<gene>
    <name evidence="2" type="ordered locus">Slip_0491</name>
</gene>
<dbReference type="RefSeq" id="WP_013174677.1">
    <property type="nucleotide sequence ID" value="NC_014220.1"/>
</dbReference>
<dbReference type="Proteomes" id="UP000000378">
    <property type="component" value="Chromosome"/>
</dbReference>
<keyword evidence="1" id="KW-0812">Transmembrane</keyword>
<sequence length="205" mass="22468">MIKNLVKQHIVRNAWQYTVISLVFLVGVMLGEINAANLAGGTRNHLIQIIDGFLKGGVTASREGEGYRLFLTAFFNQTRAVGLIWFLGLTVIGVPFILAIIFFKGFSLGFTVGFLVREKAWLGGLISLASVFPQNLLYVPLTVAWAVIGINFSVYLVRGRFSRGLALGQGLVTYTGAMLLFLLILLLGAFIEAFLSPWLLSLVVK</sequence>
<dbReference type="EMBL" id="CP002048">
    <property type="protein sequence ID" value="ADI01275.1"/>
    <property type="molecule type" value="Genomic_DNA"/>
</dbReference>
<dbReference type="PIRSF" id="PIRSF038973">
    <property type="entry name" value="SpoIIM"/>
    <property type="match status" value="1"/>
</dbReference>
<keyword evidence="3" id="KW-1185">Reference proteome</keyword>
<dbReference type="NCBIfam" id="TIGR02831">
    <property type="entry name" value="spo_II_M"/>
    <property type="match status" value="1"/>
</dbReference>
<dbReference type="AlphaFoldDB" id="D7CKP0"/>
<reference evidence="3" key="1">
    <citation type="journal article" date="2010" name="Stand. Genomic Sci.">
        <title>Complete genome sequence of Syntrophothermus lipocalidus type strain (TGB-C1T).</title>
        <authorList>
            <consortium name="US DOE Joint Genome Institute (JGI-PGF)"/>
            <person name="Djao O."/>
            <person name="Zhang X."/>
            <person name="Lucas S."/>
            <person name="Lapidus A."/>
            <person name="Glavina Del Rio T."/>
            <person name="Nolan M."/>
            <person name="Tice H."/>
            <person name="Cheng J."/>
            <person name="Han C."/>
            <person name="Tapia R."/>
            <person name="Goodwin L."/>
            <person name="Pitluck S."/>
            <person name="Liolios K."/>
            <person name="Ivanova N."/>
            <person name="Mavromatis K."/>
            <person name="Mikhailova N."/>
            <person name="Ovchinnikova G."/>
            <person name="Pati A."/>
            <person name="Brambilla E."/>
            <person name="Chen A."/>
            <person name="Palaniappan K."/>
            <person name="Land M."/>
            <person name="Hauser L."/>
            <person name="Chang Y."/>
            <person name="Jeffries C."/>
            <person name="Rohde M."/>
            <person name="Sikorski J."/>
            <person name="Spring S."/>
            <person name="Goker M."/>
            <person name="Detter J."/>
            <person name="Woyke T."/>
            <person name="Bristow J."/>
            <person name="Eisen J."/>
            <person name="Markowitz V."/>
            <person name="Hugenholtz P."/>
            <person name="Kyrpides N."/>
            <person name="Klenk H."/>
        </authorList>
    </citation>
    <scope>NUCLEOTIDE SEQUENCE [LARGE SCALE GENOMIC DNA]</scope>
    <source>
        <strain evidence="3">DSM 12680 / TGB-C1</strain>
    </source>
</reference>
<feature type="transmembrane region" description="Helical" evidence="1">
    <location>
        <begin position="83"/>
        <end position="116"/>
    </location>
</feature>
<keyword evidence="1" id="KW-0472">Membrane</keyword>
<dbReference type="KEGG" id="slp:Slip_0491"/>
<dbReference type="HOGENOM" id="CLU_085980_0_0_9"/>